<dbReference type="AlphaFoldDB" id="A0A4Q6Y7A5"/>
<evidence type="ECO:0000259" key="5">
    <source>
        <dbReference type="Pfam" id="PF00389"/>
    </source>
</evidence>
<protein>
    <submittedName>
        <fullName evidence="7">D-glycerate dehydrogenase</fullName>
    </submittedName>
</protein>
<dbReference type="GO" id="GO:0030267">
    <property type="term" value="F:glyoxylate reductase (NADPH) activity"/>
    <property type="evidence" value="ECO:0007669"/>
    <property type="project" value="TreeGrafter"/>
</dbReference>
<keyword evidence="8" id="KW-1185">Reference proteome</keyword>
<dbReference type="RefSeq" id="WP_130155690.1">
    <property type="nucleotide sequence ID" value="NZ_SGIS01000006.1"/>
</dbReference>
<dbReference type="PANTHER" id="PTHR10996:SF283">
    <property type="entry name" value="GLYOXYLATE_HYDROXYPYRUVATE REDUCTASE B"/>
    <property type="match status" value="1"/>
</dbReference>
<dbReference type="Proteomes" id="UP000292085">
    <property type="component" value="Unassembled WGS sequence"/>
</dbReference>
<dbReference type="InterPro" id="IPR029753">
    <property type="entry name" value="D-isomer_DH_CS"/>
</dbReference>
<dbReference type="GO" id="GO:0016618">
    <property type="term" value="F:hydroxypyruvate reductase [NAD(P)H] activity"/>
    <property type="evidence" value="ECO:0007669"/>
    <property type="project" value="TreeGrafter"/>
</dbReference>
<evidence type="ECO:0000259" key="6">
    <source>
        <dbReference type="Pfam" id="PF02826"/>
    </source>
</evidence>
<dbReference type="EMBL" id="SGIS01000006">
    <property type="protein sequence ID" value="RZF65447.1"/>
    <property type="molecule type" value="Genomic_DNA"/>
</dbReference>
<reference evidence="7 8" key="1">
    <citation type="submission" date="2019-02" db="EMBL/GenBank/DDBJ databases">
        <authorList>
            <person name="Li Y."/>
        </authorList>
    </citation>
    <scope>NUCLEOTIDE SEQUENCE [LARGE SCALE GENOMIC DNA]</scope>
    <source>
        <strain evidence="7 8">3-7</strain>
    </source>
</reference>
<dbReference type="SUPFAM" id="SSF51735">
    <property type="entry name" value="NAD(P)-binding Rossmann-fold domains"/>
    <property type="match status" value="1"/>
</dbReference>
<sequence>MTGNTTPRPRVRVTRRLPEAVEARLAAGYDAVFNVEDRALSADELRAALTEFDAVVPTITDRIDAALIATEGRRARILANYGAGVEHIDLAAARAAGVAVSNTPGALTEATAELAILLMLMAARRAGEGERELRAGAWTGWRPTHLVGQSLAGRTLGLIGFGRIAQRTAARALGLGMTIRYFSRSAAAPEIEASLAATRVTSAEALVEMADVISLHVPGGTDTHHFVDAALLAKAKPTAILVNTARGSVIDEAALVAALAEGRIAAVGLDVYEREPAVSQGLLDSPRAVLLPHLGSATLEARTAMGMQAIDNLDAFFASGEMPDRVA</sequence>
<evidence type="ECO:0000313" key="8">
    <source>
        <dbReference type="Proteomes" id="UP000292085"/>
    </source>
</evidence>
<keyword evidence="3" id="KW-0520">NAD</keyword>
<evidence type="ECO:0000256" key="4">
    <source>
        <dbReference type="RuleBase" id="RU003719"/>
    </source>
</evidence>
<dbReference type="GO" id="GO:0005829">
    <property type="term" value="C:cytosol"/>
    <property type="evidence" value="ECO:0007669"/>
    <property type="project" value="TreeGrafter"/>
</dbReference>
<proteinExistence type="inferred from homology"/>
<evidence type="ECO:0000256" key="1">
    <source>
        <dbReference type="ARBA" id="ARBA00005854"/>
    </source>
</evidence>
<accession>A0A4Q6Y7A5</accession>
<dbReference type="FunFam" id="3.40.50.720:FF:000203">
    <property type="entry name" value="D-3-phosphoglycerate dehydrogenase (SerA)"/>
    <property type="match status" value="1"/>
</dbReference>
<dbReference type="GO" id="GO:0051287">
    <property type="term" value="F:NAD binding"/>
    <property type="evidence" value="ECO:0007669"/>
    <property type="project" value="InterPro"/>
</dbReference>
<feature type="domain" description="D-isomer specific 2-hydroxyacid dehydrogenase NAD-binding" evidence="6">
    <location>
        <begin position="117"/>
        <end position="295"/>
    </location>
</feature>
<dbReference type="InterPro" id="IPR036291">
    <property type="entry name" value="NAD(P)-bd_dom_sf"/>
</dbReference>
<feature type="domain" description="D-isomer specific 2-hydroxyacid dehydrogenase catalytic" evidence="5">
    <location>
        <begin position="19"/>
        <end position="326"/>
    </location>
</feature>
<dbReference type="Pfam" id="PF02826">
    <property type="entry name" value="2-Hacid_dh_C"/>
    <property type="match status" value="1"/>
</dbReference>
<comment type="similarity">
    <text evidence="1 4">Belongs to the D-isomer specific 2-hydroxyacid dehydrogenase family.</text>
</comment>
<comment type="caution">
    <text evidence="7">The sequence shown here is derived from an EMBL/GenBank/DDBJ whole genome shotgun (WGS) entry which is preliminary data.</text>
</comment>
<keyword evidence="2 4" id="KW-0560">Oxidoreductase</keyword>
<dbReference type="InterPro" id="IPR050223">
    <property type="entry name" value="D-isomer_2-hydroxyacid_DH"/>
</dbReference>
<dbReference type="PANTHER" id="PTHR10996">
    <property type="entry name" value="2-HYDROXYACID DEHYDROGENASE-RELATED"/>
    <property type="match status" value="1"/>
</dbReference>
<dbReference type="Gene3D" id="3.40.50.720">
    <property type="entry name" value="NAD(P)-binding Rossmann-like Domain"/>
    <property type="match status" value="2"/>
</dbReference>
<dbReference type="SUPFAM" id="SSF52283">
    <property type="entry name" value="Formate/glycerate dehydrogenase catalytic domain-like"/>
    <property type="match status" value="1"/>
</dbReference>
<evidence type="ECO:0000256" key="3">
    <source>
        <dbReference type="ARBA" id="ARBA00023027"/>
    </source>
</evidence>
<organism evidence="7 8">
    <name type="scientific">Sphingomonas populi</name>
    <dbReference type="NCBI Taxonomy" id="2484750"/>
    <lineage>
        <taxon>Bacteria</taxon>
        <taxon>Pseudomonadati</taxon>
        <taxon>Pseudomonadota</taxon>
        <taxon>Alphaproteobacteria</taxon>
        <taxon>Sphingomonadales</taxon>
        <taxon>Sphingomonadaceae</taxon>
        <taxon>Sphingomonas</taxon>
    </lineage>
</organism>
<name>A0A4Q6Y7A5_9SPHN</name>
<dbReference type="InterPro" id="IPR006140">
    <property type="entry name" value="D-isomer_DH_NAD-bd"/>
</dbReference>
<dbReference type="CDD" id="cd05301">
    <property type="entry name" value="GDH"/>
    <property type="match status" value="1"/>
</dbReference>
<dbReference type="PROSITE" id="PS00670">
    <property type="entry name" value="D_2_HYDROXYACID_DH_2"/>
    <property type="match status" value="1"/>
</dbReference>
<evidence type="ECO:0000313" key="7">
    <source>
        <dbReference type="EMBL" id="RZF65447.1"/>
    </source>
</evidence>
<evidence type="ECO:0000256" key="2">
    <source>
        <dbReference type="ARBA" id="ARBA00023002"/>
    </source>
</evidence>
<dbReference type="PROSITE" id="PS00671">
    <property type="entry name" value="D_2_HYDROXYACID_DH_3"/>
    <property type="match status" value="1"/>
</dbReference>
<dbReference type="OrthoDB" id="9793626at2"/>
<dbReference type="InterPro" id="IPR006139">
    <property type="entry name" value="D-isomer_2_OHA_DH_cat_dom"/>
</dbReference>
<dbReference type="Pfam" id="PF00389">
    <property type="entry name" value="2-Hacid_dh"/>
    <property type="match status" value="1"/>
</dbReference>
<gene>
    <name evidence="7" type="ORF">EWE75_05635</name>
</gene>